<organism evidence="2 3">
    <name type="scientific">Paramarasmius palmivorus</name>
    <dbReference type="NCBI Taxonomy" id="297713"/>
    <lineage>
        <taxon>Eukaryota</taxon>
        <taxon>Fungi</taxon>
        <taxon>Dikarya</taxon>
        <taxon>Basidiomycota</taxon>
        <taxon>Agaricomycotina</taxon>
        <taxon>Agaricomycetes</taxon>
        <taxon>Agaricomycetidae</taxon>
        <taxon>Agaricales</taxon>
        <taxon>Marasmiineae</taxon>
        <taxon>Marasmiaceae</taxon>
        <taxon>Paramarasmius</taxon>
    </lineage>
</organism>
<reference evidence="2 3" key="1">
    <citation type="submission" date="2024-01" db="EMBL/GenBank/DDBJ databases">
        <title>A draft genome for a cacao thread blight-causing isolate of Paramarasmius palmivorus.</title>
        <authorList>
            <person name="Baruah I.K."/>
            <person name="Bukari Y."/>
            <person name="Amoako-Attah I."/>
            <person name="Meinhardt L.W."/>
            <person name="Bailey B.A."/>
            <person name="Cohen S.P."/>
        </authorList>
    </citation>
    <scope>NUCLEOTIDE SEQUENCE [LARGE SCALE GENOMIC DNA]</scope>
    <source>
        <strain evidence="2 3">GH-12</strain>
    </source>
</reference>
<protein>
    <submittedName>
        <fullName evidence="2">Uncharacterized protein</fullName>
    </submittedName>
</protein>
<evidence type="ECO:0000313" key="2">
    <source>
        <dbReference type="EMBL" id="KAK7022733.1"/>
    </source>
</evidence>
<evidence type="ECO:0000256" key="1">
    <source>
        <dbReference type="SAM" id="MobiDB-lite"/>
    </source>
</evidence>
<name>A0AAW0B9Y8_9AGAR</name>
<keyword evidence="3" id="KW-1185">Reference proteome</keyword>
<dbReference type="EMBL" id="JAYKXP010000151">
    <property type="protein sequence ID" value="KAK7022733.1"/>
    <property type="molecule type" value="Genomic_DNA"/>
</dbReference>
<gene>
    <name evidence="2" type="ORF">VNI00_017009</name>
</gene>
<dbReference type="AlphaFoldDB" id="A0AAW0B9Y8"/>
<sequence>MVADNKAQLSPSKLSRVDAIRQALLAAEETGKRQHDGTALGEAAIAAEHAQRNATTAEEHVEDCLADFEKSVQKFDTSIAYVREAFSPPPPTDQYMSGLPQTPRRGDSPAPSTPSRSKNKTSKIEEIEEIDSEKPLDKDGIGTSTKSIVPVSPQPVPGGVIRFSPSKEVVEEGSNFPAYIVYSGPNRDHRMFYAWRTIIDKGLDGAKDWMMGNPDTLYKGFPTKALAHRYYQECEEDGVFDALKVISRNRRQLLYIVTRGVVPGVYDSRFELMRDGLQWKGGEVTVFEGNKQDADSLFQMWKEQGRLVRRKKTIGL</sequence>
<evidence type="ECO:0000313" key="3">
    <source>
        <dbReference type="Proteomes" id="UP001383192"/>
    </source>
</evidence>
<feature type="region of interest" description="Disordered" evidence="1">
    <location>
        <begin position="84"/>
        <end position="151"/>
    </location>
</feature>
<accession>A0AAW0B9Y8</accession>
<dbReference type="Proteomes" id="UP001383192">
    <property type="component" value="Unassembled WGS sequence"/>
</dbReference>
<comment type="caution">
    <text evidence="2">The sequence shown here is derived from an EMBL/GenBank/DDBJ whole genome shotgun (WGS) entry which is preliminary data.</text>
</comment>
<proteinExistence type="predicted"/>